<evidence type="ECO:0000256" key="2">
    <source>
        <dbReference type="ARBA" id="ARBA00022737"/>
    </source>
</evidence>
<evidence type="ECO:0000256" key="4">
    <source>
        <dbReference type="ARBA" id="ARBA00023163"/>
    </source>
</evidence>
<dbReference type="Pfam" id="PF08279">
    <property type="entry name" value="HTH_11"/>
    <property type="match status" value="1"/>
</dbReference>
<dbReference type="PANTHER" id="PTHR30185:SF18">
    <property type="entry name" value="TRANSCRIPTIONAL REGULATOR MTLR"/>
    <property type="match status" value="1"/>
</dbReference>
<dbReference type="Proteomes" id="UP000631418">
    <property type="component" value="Unassembled WGS sequence"/>
</dbReference>
<sequence length="674" mass="77898">MMLSARLIQILFLLLNSYKPIPAGSLAENLQISKRTIFRELENADNYLKDYSLKLETKSKKGISIIGSKANKNIVLNELNNLEYSSPKNKEERHNRIILELLKQEEPQKIYYYSSLLKVSEATINNDLDPVEEWFMKSNVTLIRKSGLGIYLEYEEEDYRKVCMRYIYQKTEDPLNRLSNLVEANIVNKVIDSIKKVRDNRLSEVAESSYTELIAYLSITTKRIIEGRKNTKEKNINLTLQSIKDYEFVIELVTLLSEQFLIEYTTTEIIDLYIYIKGAKLQHINENEDIFDTESDIRYVVYDMIQEYDSTLAYQIKQDTEFIRGLIAHIRPTIIRLQHGIEIQNPFQNEIKRLYPQIYEKAERAVKVIESKYNLKVPAQELGLLAIHFGGAEIRLQNNYKFSRKIDVGVICSSGIGISALLSSEISKFFKDEVRVKTLSFNDLSSDKIHDFEVLVSTFDLNDSQFNYIKVNPMLTEEDVLLISNEIEKASLNSRTSNTEEKEDTLTYIEEIGLITKEIGSIIKNFDLYTLSSEITIDEAMKFVSETIGGNEESKNYIYNDLMKREQVSTQVIKEFEFVLLHARTKGVEASKFILIKPDSAQFDDEYFSNSKVIVVMLIPEDDPRGILAISSISSALFDDDLFLNDIKSGKKEIIQSYIEKILKEYLLEQVKSL</sequence>
<name>A0AAE2UZG7_CLOBE</name>
<dbReference type="GO" id="GO:0009401">
    <property type="term" value="P:phosphoenolpyruvate-dependent sugar phosphotransferase system"/>
    <property type="evidence" value="ECO:0007669"/>
    <property type="project" value="InterPro"/>
</dbReference>
<dbReference type="InterPro" id="IPR011608">
    <property type="entry name" value="PRD"/>
</dbReference>
<dbReference type="InterPro" id="IPR013011">
    <property type="entry name" value="PTS_EIIB_2"/>
</dbReference>
<dbReference type="Gene3D" id="3.40.50.2300">
    <property type="match status" value="1"/>
</dbReference>
<feature type="domain" description="PTS EIIB type-2" evidence="6">
    <location>
        <begin position="406"/>
        <end position="495"/>
    </location>
</feature>
<accession>A0AAE2UZG7</accession>
<dbReference type="Gene3D" id="1.10.1790.10">
    <property type="entry name" value="PRD domain"/>
    <property type="match status" value="1"/>
</dbReference>
<dbReference type="InterPro" id="IPR013196">
    <property type="entry name" value="HTH_11"/>
</dbReference>
<dbReference type="RefSeq" id="WP_011967873.1">
    <property type="nucleotide sequence ID" value="NZ_CP073279.1"/>
</dbReference>
<organism evidence="8 9">
    <name type="scientific">Clostridium beijerinckii</name>
    <name type="common">Clostridium MP</name>
    <dbReference type="NCBI Taxonomy" id="1520"/>
    <lineage>
        <taxon>Bacteria</taxon>
        <taxon>Bacillati</taxon>
        <taxon>Bacillota</taxon>
        <taxon>Clostridia</taxon>
        <taxon>Eubacteriales</taxon>
        <taxon>Clostridiaceae</taxon>
        <taxon>Clostridium</taxon>
    </lineage>
</organism>
<feature type="domain" description="PRD" evidence="7">
    <location>
        <begin position="292"/>
        <end position="399"/>
    </location>
</feature>
<dbReference type="Pfam" id="PF00874">
    <property type="entry name" value="PRD"/>
    <property type="match status" value="1"/>
</dbReference>
<dbReference type="PANTHER" id="PTHR30185">
    <property type="entry name" value="CRYPTIC BETA-GLUCOSIDE BGL OPERON ANTITERMINATOR"/>
    <property type="match status" value="1"/>
</dbReference>
<dbReference type="AlphaFoldDB" id="A0AAE2UZG7"/>
<evidence type="ECO:0000256" key="3">
    <source>
        <dbReference type="ARBA" id="ARBA00023015"/>
    </source>
</evidence>
<dbReference type="GO" id="GO:0006355">
    <property type="term" value="P:regulation of DNA-templated transcription"/>
    <property type="evidence" value="ECO:0007669"/>
    <property type="project" value="InterPro"/>
</dbReference>
<dbReference type="EMBL" id="JADOEF010000001">
    <property type="protein sequence ID" value="MBF7807608.1"/>
    <property type="molecule type" value="Genomic_DNA"/>
</dbReference>
<dbReference type="InterPro" id="IPR016152">
    <property type="entry name" value="PTrfase/Anion_transptr"/>
</dbReference>
<feature type="domain" description="PRD" evidence="7">
    <location>
        <begin position="178"/>
        <end position="286"/>
    </location>
</feature>
<protein>
    <submittedName>
        <fullName evidence="8">BglG family transcription antiterminator</fullName>
    </submittedName>
</protein>
<dbReference type="InterPro" id="IPR036634">
    <property type="entry name" value="PRD_sf"/>
</dbReference>
<dbReference type="SUPFAM" id="SSF55804">
    <property type="entry name" value="Phoshotransferase/anion transport protein"/>
    <property type="match status" value="1"/>
</dbReference>
<dbReference type="InterPro" id="IPR002178">
    <property type="entry name" value="PTS_EIIA_type-2_dom"/>
</dbReference>
<evidence type="ECO:0000256" key="1">
    <source>
        <dbReference type="ARBA" id="ARBA00022679"/>
    </source>
</evidence>
<keyword evidence="4" id="KW-0804">Transcription</keyword>
<proteinExistence type="predicted"/>
<comment type="caution">
    <text evidence="8">The sequence shown here is derived from an EMBL/GenBank/DDBJ whole genome shotgun (WGS) entry which is preliminary data.</text>
</comment>
<dbReference type="GO" id="GO:0008982">
    <property type="term" value="F:protein-N(PI)-phosphohistidine-sugar phosphotransferase activity"/>
    <property type="evidence" value="ECO:0007669"/>
    <property type="project" value="InterPro"/>
</dbReference>
<evidence type="ECO:0000259" key="6">
    <source>
        <dbReference type="PROSITE" id="PS51099"/>
    </source>
</evidence>
<gene>
    <name evidence="8" type="ORF">IS491_02525</name>
</gene>
<feature type="domain" description="PTS EIIA type-2" evidence="5">
    <location>
        <begin position="521"/>
        <end position="662"/>
    </location>
</feature>
<dbReference type="SUPFAM" id="SSF52794">
    <property type="entry name" value="PTS system IIB component-like"/>
    <property type="match status" value="1"/>
</dbReference>
<keyword evidence="3" id="KW-0805">Transcription regulation</keyword>
<keyword evidence="2" id="KW-0677">Repeat</keyword>
<dbReference type="Gene3D" id="3.40.930.10">
    <property type="entry name" value="Mannitol-specific EII, Chain A"/>
    <property type="match status" value="1"/>
</dbReference>
<dbReference type="Pfam" id="PF00359">
    <property type="entry name" value="PTS_EIIA_2"/>
    <property type="match status" value="1"/>
</dbReference>
<dbReference type="CDD" id="cd05568">
    <property type="entry name" value="PTS_IIB_bgl_like"/>
    <property type="match status" value="1"/>
</dbReference>
<dbReference type="PROSITE" id="PS51094">
    <property type="entry name" value="PTS_EIIA_TYPE_2"/>
    <property type="match status" value="1"/>
</dbReference>
<dbReference type="SUPFAM" id="SSF46785">
    <property type="entry name" value="Winged helix' DNA-binding domain"/>
    <property type="match status" value="1"/>
</dbReference>
<dbReference type="PROSITE" id="PS51099">
    <property type="entry name" value="PTS_EIIB_TYPE_2"/>
    <property type="match status" value="1"/>
</dbReference>
<evidence type="ECO:0000259" key="5">
    <source>
        <dbReference type="PROSITE" id="PS51094"/>
    </source>
</evidence>
<dbReference type="InterPro" id="IPR036388">
    <property type="entry name" value="WH-like_DNA-bd_sf"/>
</dbReference>
<dbReference type="SUPFAM" id="SSF63520">
    <property type="entry name" value="PTS-regulatory domain, PRD"/>
    <property type="match status" value="1"/>
</dbReference>
<dbReference type="Gene3D" id="1.10.10.10">
    <property type="entry name" value="Winged helix-like DNA-binding domain superfamily/Winged helix DNA-binding domain"/>
    <property type="match status" value="1"/>
</dbReference>
<dbReference type="InterPro" id="IPR036095">
    <property type="entry name" value="PTS_EIIB-like_sf"/>
</dbReference>
<dbReference type="InterPro" id="IPR036390">
    <property type="entry name" value="WH_DNA-bd_sf"/>
</dbReference>
<evidence type="ECO:0000313" key="9">
    <source>
        <dbReference type="Proteomes" id="UP000631418"/>
    </source>
</evidence>
<dbReference type="InterPro" id="IPR050661">
    <property type="entry name" value="BglG_antiterminators"/>
</dbReference>
<evidence type="ECO:0000259" key="7">
    <source>
        <dbReference type="PROSITE" id="PS51372"/>
    </source>
</evidence>
<dbReference type="OMA" id="IDEGEMY"/>
<reference evidence="8" key="1">
    <citation type="submission" date="2020-11" db="EMBL/GenBank/DDBJ databases">
        <authorList>
            <person name="Thieme N."/>
            <person name="Liebl W."/>
            <person name="Zverlov V."/>
        </authorList>
    </citation>
    <scope>NUCLEOTIDE SEQUENCE</scope>
    <source>
        <strain evidence="8">NT08</strain>
    </source>
</reference>
<dbReference type="PROSITE" id="PS51372">
    <property type="entry name" value="PRD_2"/>
    <property type="match status" value="2"/>
</dbReference>
<keyword evidence="1" id="KW-0808">Transferase</keyword>
<evidence type="ECO:0000313" key="8">
    <source>
        <dbReference type="EMBL" id="MBF7807608.1"/>
    </source>
</evidence>